<dbReference type="Proteomes" id="UP000219688">
    <property type="component" value="Unassembled WGS sequence"/>
</dbReference>
<evidence type="ECO:0000259" key="2">
    <source>
        <dbReference type="Pfam" id="PF06724"/>
    </source>
</evidence>
<proteinExistence type="predicted"/>
<gene>
    <name evidence="3" type="ORF">SAMN05421879_102222</name>
</gene>
<feature type="domain" description="DUF1206" evidence="2">
    <location>
        <begin position="110"/>
        <end position="177"/>
    </location>
</feature>
<keyword evidence="4" id="KW-1185">Reference proteome</keyword>
<accession>A0A285VIC3</accession>
<evidence type="ECO:0000256" key="1">
    <source>
        <dbReference type="SAM" id="Phobius"/>
    </source>
</evidence>
<keyword evidence="1" id="KW-1133">Transmembrane helix</keyword>
<feature type="transmembrane region" description="Helical" evidence="1">
    <location>
        <begin position="245"/>
        <end position="266"/>
    </location>
</feature>
<evidence type="ECO:0000313" key="3">
    <source>
        <dbReference type="EMBL" id="SOC53864.1"/>
    </source>
</evidence>
<feature type="domain" description="DUF1206" evidence="2">
    <location>
        <begin position="202"/>
        <end position="270"/>
    </location>
</feature>
<feature type="transmembrane region" description="Helical" evidence="1">
    <location>
        <begin position="31"/>
        <end position="55"/>
    </location>
</feature>
<evidence type="ECO:0000313" key="4">
    <source>
        <dbReference type="Proteomes" id="UP000219688"/>
    </source>
</evidence>
<sequence>MVSPVNDPRGTGADAERAARRLSDHPWLERLARVGFAASGLVHLLIGWIAAGVALGSGGEADQGGALGALRDAPAGVFLLWGCVVGFAALAVWQALEAAFGGGEVEDRVKAAAKAVLYAALGATTLTFALGGSSDSGETSSDLTARLMEAPLGRVVVGLVGVAVIGVGAYHVYKGVAKTFLEDLRTTGGGKVGRGVVVSGMAGYAAKGLALAIVGGLFVLAAVQADPEESTGMDGALKLLAEQPLGTALLLAVALGLVLYGLYSFARARYADL</sequence>
<dbReference type="Pfam" id="PF06724">
    <property type="entry name" value="DUF1206"/>
    <property type="match status" value="3"/>
</dbReference>
<feature type="transmembrane region" description="Helical" evidence="1">
    <location>
        <begin position="204"/>
        <end position="225"/>
    </location>
</feature>
<feature type="domain" description="DUF1206" evidence="2">
    <location>
        <begin position="34"/>
        <end position="100"/>
    </location>
</feature>
<keyword evidence="1" id="KW-0812">Transmembrane</keyword>
<protein>
    <recommendedName>
        <fullName evidence="2">DUF1206 domain-containing protein</fullName>
    </recommendedName>
</protein>
<organism evidence="3 4">
    <name type="scientific">Ornithinimicrobium cerasi</name>
    <dbReference type="NCBI Taxonomy" id="2248773"/>
    <lineage>
        <taxon>Bacteria</taxon>
        <taxon>Bacillati</taxon>
        <taxon>Actinomycetota</taxon>
        <taxon>Actinomycetes</taxon>
        <taxon>Micrococcales</taxon>
        <taxon>Ornithinimicrobiaceae</taxon>
        <taxon>Ornithinimicrobium</taxon>
    </lineage>
</organism>
<feature type="transmembrane region" description="Helical" evidence="1">
    <location>
        <begin position="115"/>
        <end position="132"/>
    </location>
</feature>
<dbReference type="EMBL" id="OBQK01000002">
    <property type="protein sequence ID" value="SOC53864.1"/>
    <property type="molecule type" value="Genomic_DNA"/>
</dbReference>
<keyword evidence="1" id="KW-0472">Membrane</keyword>
<dbReference type="InterPro" id="IPR009597">
    <property type="entry name" value="DUF1206"/>
</dbReference>
<feature type="transmembrane region" description="Helical" evidence="1">
    <location>
        <begin position="152"/>
        <end position="173"/>
    </location>
</feature>
<dbReference type="AlphaFoldDB" id="A0A285VIC3"/>
<reference evidence="4" key="1">
    <citation type="submission" date="2017-08" db="EMBL/GenBank/DDBJ databases">
        <authorList>
            <person name="Varghese N."/>
            <person name="Submissions S."/>
        </authorList>
    </citation>
    <scope>NUCLEOTIDE SEQUENCE [LARGE SCALE GENOMIC DNA]</scope>
    <source>
        <strain evidence="4">USBA17B2</strain>
    </source>
</reference>
<name>A0A285VIC3_9MICO</name>
<feature type="transmembrane region" description="Helical" evidence="1">
    <location>
        <begin position="75"/>
        <end position="95"/>
    </location>
</feature>